<organism evidence="1 2">
    <name type="scientific">Robertmurraya siralis</name>
    <dbReference type="NCBI Taxonomy" id="77777"/>
    <lineage>
        <taxon>Bacteria</taxon>
        <taxon>Bacillati</taxon>
        <taxon>Bacillota</taxon>
        <taxon>Bacilli</taxon>
        <taxon>Bacillales</taxon>
        <taxon>Bacillaceae</taxon>
        <taxon>Robertmurraya</taxon>
    </lineage>
</organism>
<reference evidence="1" key="1">
    <citation type="submission" date="2021-03" db="EMBL/GenBank/DDBJ databases">
        <title>Antimicrobial resistance genes in bacteria isolated from Japanese honey, and their potential for conferring macrolide and lincosamide resistance in the American foulbrood pathogen Paenibacillus larvae.</title>
        <authorList>
            <person name="Okamoto M."/>
            <person name="Kumagai M."/>
            <person name="Kanamori H."/>
            <person name="Takamatsu D."/>
        </authorList>
    </citation>
    <scope>NUCLEOTIDE SEQUENCE</scope>
    <source>
        <strain evidence="1">J27TS8</strain>
    </source>
</reference>
<sequence length="112" mass="12730">MKRLFILLLIVATIFSIYYDLSKGTLPMAIETNTSAQSEMPTNWQSSISYFDKEVQSGETVLSIIEKQLNGPIPVPIDEITKDFRILNNGTEANKIQIGKVYKFPDYSKIHE</sequence>
<proteinExistence type="predicted"/>
<gene>
    <name evidence="1" type="ORF">J27TS8_04430</name>
</gene>
<keyword evidence="2" id="KW-1185">Reference proteome</keyword>
<accession>A0A919WEG8</accession>
<dbReference type="EMBL" id="BORC01000001">
    <property type="protein sequence ID" value="GIN60450.1"/>
    <property type="molecule type" value="Genomic_DNA"/>
</dbReference>
<evidence type="ECO:0000313" key="2">
    <source>
        <dbReference type="Proteomes" id="UP000682111"/>
    </source>
</evidence>
<dbReference type="AlphaFoldDB" id="A0A919WEG8"/>
<dbReference type="Proteomes" id="UP000682111">
    <property type="component" value="Unassembled WGS sequence"/>
</dbReference>
<evidence type="ECO:0008006" key="3">
    <source>
        <dbReference type="Google" id="ProtNLM"/>
    </source>
</evidence>
<evidence type="ECO:0000313" key="1">
    <source>
        <dbReference type="EMBL" id="GIN60450.1"/>
    </source>
</evidence>
<name>A0A919WEG8_9BACI</name>
<dbReference type="RefSeq" id="WP_095306834.1">
    <property type="nucleotide sequence ID" value="NZ_BORC01000001.1"/>
</dbReference>
<comment type="caution">
    <text evidence="1">The sequence shown here is derived from an EMBL/GenBank/DDBJ whole genome shotgun (WGS) entry which is preliminary data.</text>
</comment>
<protein>
    <recommendedName>
        <fullName evidence="3">LysM domain-containing protein</fullName>
    </recommendedName>
</protein>